<dbReference type="PANTHER" id="PTHR31905:SF2">
    <property type="entry name" value="PROTEIN MIX23"/>
    <property type="match status" value="1"/>
</dbReference>
<dbReference type="InterPro" id="IPR016805">
    <property type="entry name" value="MIX23_fungal"/>
</dbReference>
<protein>
    <submittedName>
        <fullName evidence="3">Caffeine-induced death protein 2</fullName>
    </submittedName>
</protein>
<dbReference type="InterPro" id="IPR019171">
    <property type="entry name" value="MIX23"/>
</dbReference>
<evidence type="ECO:0000313" key="3">
    <source>
        <dbReference type="EMBL" id="KAF2486806.1"/>
    </source>
</evidence>
<dbReference type="GO" id="GO:0005758">
    <property type="term" value="C:mitochondrial intermembrane space"/>
    <property type="evidence" value="ECO:0007669"/>
    <property type="project" value="InterPro"/>
</dbReference>
<reference evidence="3" key="1">
    <citation type="journal article" date="2020" name="Stud. Mycol.">
        <title>101 Dothideomycetes genomes: a test case for predicting lifestyles and emergence of pathogens.</title>
        <authorList>
            <person name="Haridas S."/>
            <person name="Albert R."/>
            <person name="Binder M."/>
            <person name="Bloem J."/>
            <person name="Labutti K."/>
            <person name="Salamov A."/>
            <person name="Andreopoulos B."/>
            <person name="Baker S."/>
            <person name="Barry K."/>
            <person name="Bills G."/>
            <person name="Bluhm B."/>
            <person name="Cannon C."/>
            <person name="Castanera R."/>
            <person name="Culley D."/>
            <person name="Daum C."/>
            <person name="Ezra D."/>
            <person name="Gonzalez J."/>
            <person name="Henrissat B."/>
            <person name="Kuo A."/>
            <person name="Liang C."/>
            <person name="Lipzen A."/>
            <person name="Lutzoni F."/>
            <person name="Magnuson J."/>
            <person name="Mondo S."/>
            <person name="Nolan M."/>
            <person name="Ohm R."/>
            <person name="Pangilinan J."/>
            <person name="Park H.-J."/>
            <person name="Ramirez L."/>
            <person name="Alfaro M."/>
            <person name="Sun H."/>
            <person name="Tritt A."/>
            <person name="Yoshinaga Y."/>
            <person name="Zwiers L.-H."/>
            <person name="Turgeon B."/>
            <person name="Goodwin S."/>
            <person name="Spatafora J."/>
            <person name="Crous P."/>
            <person name="Grigoriev I."/>
        </authorList>
    </citation>
    <scope>NUCLEOTIDE SEQUENCE</scope>
    <source>
        <strain evidence="3">CBS 113389</strain>
    </source>
</reference>
<comment type="similarity">
    <text evidence="1">Belongs to the MIX23 family.</text>
</comment>
<proteinExistence type="inferred from homology"/>
<organism evidence="3 4">
    <name type="scientific">Neohortaea acidophila</name>
    <dbReference type="NCBI Taxonomy" id="245834"/>
    <lineage>
        <taxon>Eukaryota</taxon>
        <taxon>Fungi</taxon>
        <taxon>Dikarya</taxon>
        <taxon>Ascomycota</taxon>
        <taxon>Pezizomycotina</taxon>
        <taxon>Dothideomycetes</taxon>
        <taxon>Dothideomycetidae</taxon>
        <taxon>Mycosphaerellales</taxon>
        <taxon>Teratosphaeriaceae</taxon>
        <taxon>Neohortaea</taxon>
    </lineage>
</organism>
<name>A0A6A6Q4B9_9PEZI</name>
<evidence type="ECO:0000256" key="1">
    <source>
        <dbReference type="ARBA" id="ARBA00024204"/>
    </source>
</evidence>
<sequence>MSRTPDPPKLTPQFCFNHTALRDFLRVSRGAIDDTISQNLNALVTPGDRPFDPSSTTERQPRPIGRRRIDAQACGEFKDKVLFPSWQVRSDVLNYCAGVATSPDPDDPDHMLREVEDERARERVVNERLDPYSGRYFPRDTRTEALAALVRNERVVEGIIRARTWGLVGERCDNEGVEMERAVDEWRRGQRGQ</sequence>
<dbReference type="RefSeq" id="XP_033593375.1">
    <property type="nucleotide sequence ID" value="XM_033732773.1"/>
</dbReference>
<evidence type="ECO:0000256" key="2">
    <source>
        <dbReference type="SAM" id="MobiDB-lite"/>
    </source>
</evidence>
<dbReference type="EMBL" id="MU001632">
    <property type="protein sequence ID" value="KAF2486806.1"/>
    <property type="molecule type" value="Genomic_DNA"/>
</dbReference>
<gene>
    <name evidence="3" type="ORF">BDY17DRAFT_292144</name>
</gene>
<dbReference type="OrthoDB" id="5593818at2759"/>
<evidence type="ECO:0000313" key="4">
    <source>
        <dbReference type="Proteomes" id="UP000799767"/>
    </source>
</evidence>
<dbReference type="Pfam" id="PF09774">
    <property type="entry name" value="MIX23"/>
    <property type="match status" value="1"/>
</dbReference>
<dbReference type="Proteomes" id="UP000799767">
    <property type="component" value="Unassembled WGS sequence"/>
</dbReference>
<dbReference type="PIRSF" id="PIRSF022603">
    <property type="entry name" value="UCP022603"/>
    <property type="match status" value="1"/>
</dbReference>
<dbReference type="GeneID" id="54473775"/>
<dbReference type="PANTHER" id="PTHR31905">
    <property type="entry name" value="COILED-COIL DOMAIN-CONTAINING PROTEIN 58"/>
    <property type="match status" value="1"/>
</dbReference>
<dbReference type="AlphaFoldDB" id="A0A6A6Q4B9"/>
<feature type="region of interest" description="Disordered" evidence="2">
    <location>
        <begin position="44"/>
        <end position="67"/>
    </location>
</feature>
<accession>A0A6A6Q4B9</accession>
<keyword evidence="4" id="KW-1185">Reference proteome</keyword>